<evidence type="ECO:0000313" key="9">
    <source>
        <dbReference type="EMBL" id="VEU41508.1"/>
    </source>
</evidence>
<dbReference type="GO" id="GO:0006285">
    <property type="term" value="P:base-excision repair, AP site formation"/>
    <property type="evidence" value="ECO:0007669"/>
    <property type="project" value="TreeGrafter"/>
</dbReference>
<dbReference type="AlphaFoldDB" id="A0A448ZHH7"/>
<dbReference type="GO" id="GO:0016829">
    <property type="term" value="F:lyase activity"/>
    <property type="evidence" value="ECO:0007669"/>
    <property type="project" value="UniProtKB-KW"/>
</dbReference>
<proteinExistence type="inferred from homology"/>
<sequence length="604" mass="67196">MSTNQHDYRWLLRRDRSQHRRLGSLWKFLLLASTSSFRSSSCQTRSLCSTNLAQAAFWSSSRRIENNQRKYFLTATSSMNSSSNRNTIVGMVPTNTVATVSRRSVVENPSSPTMSLQIRRSSRIRGMKSDNGTGEQVRRQSVRLFQGKSVDAGTKRKRKRGNNNKDVSLSHDGIIPVVPSEKRVTRSISGGLKSCPTSESTPDAGVDGKRETAKRGRKVKATTVASTPIRGTNAIPVTPEPPISCNIDVSSEKNDSKTKTIAKTKSKAKTKTPTKTAAETKKKSGGKKKKAKTTTKKKKATTGTAIWQAPAGWRETYTLVEELRKDKTAPCDYMGAEALVMPMRDETENGDEDLLKTRRFQTLIALMLSSQTKDAMVGQAMKNLRDTSDGSGGLTVASILAMDPKVLNSKIYSVGFRNNKTKYIKQVAQILQEEYSGDIPSTADEMIKNLPGIGPKMAYIIENICWDRQSGIGVDTHMQRLFPKLGWVSPDTKTPEQTRKQLESWLPREFWGDVNLLWVGFGQEVQQERQKILGKALQSSRPLEALRLLKAVEFDVGKEWDVMLSSSLSATEGEKKELPWTDNNEMEKMNAMIEGALLEGKLTK</sequence>
<dbReference type="GO" id="GO:0005634">
    <property type="term" value="C:nucleus"/>
    <property type="evidence" value="ECO:0007669"/>
    <property type="project" value="TreeGrafter"/>
</dbReference>
<dbReference type="Gene3D" id="1.10.1670.10">
    <property type="entry name" value="Helix-hairpin-Helix base-excision DNA repair enzymes (C-terminal)"/>
    <property type="match status" value="1"/>
</dbReference>
<evidence type="ECO:0000313" key="10">
    <source>
        <dbReference type="Proteomes" id="UP000291116"/>
    </source>
</evidence>
<keyword evidence="6" id="KW-0326">Glycosidase</keyword>
<keyword evidence="4" id="KW-0234">DNA repair</keyword>
<dbReference type="Proteomes" id="UP000291116">
    <property type="component" value="Unassembled WGS sequence"/>
</dbReference>
<dbReference type="OrthoDB" id="2099276at2759"/>
<protein>
    <recommendedName>
        <fullName evidence="8">HhH-GPD domain-containing protein</fullName>
    </recommendedName>
</protein>
<name>A0A448ZHH7_9STRA</name>
<feature type="compositionally biased region" description="Basic residues" evidence="7">
    <location>
        <begin position="260"/>
        <end position="272"/>
    </location>
</feature>
<dbReference type="Gene3D" id="1.10.340.30">
    <property type="entry name" value="Hypothetical protein, domain 2"/>
    <property type="match status" value="1"/>
</dbReference>
<evidence type="ECO:0000256" key="7">
    <source>
        <dbReference type="SAM" id="MobiDB-lite"/>
    </source>
</evidence>
<evidence type="ECO:0000256" key="4">
    <source>
        <dbReference type="ARBA" id="ARBA00023204"/>
    </source>
</evidence>
<evidence type="ECO:0000256" key="3">
    <source>
        <dbReference type="ARBA" id="ARBA00022801"/>
    </source>
</evidence>
<evidence type="ECO:0000256" key="1">
    <source>
        <dbReference type="ARBA" id="ARBA00008343"/>
    </source>
</evidence>
<reference evidence="9 10" key="1">
    <citation type="submission" date="2019-01" db="EMBL/GenBank/DDBJ databases">
        <authorList>
            <person name="Ferrante I. M."/>
        </authorList>
    </citation>
    <scope>NUCLEOTIDE SEQUENCE [LARGE SCALE GENOMIC DNA]</scope>
    <source>
        <strain evidence="9 10">B856</strain>
    </source>
</reference>
<keyword evidence="10" id="KW-1185">Reference proteome</keyword>
<dbReference type="CDD" id="cd00056">
    <property type="entry name" value="ENDO3c"/>
    <property type="match status" value="1"/>
</dbReference>
<keyword evidence="5" id="KW-0456">Lyase</keyword>
<dbReference type="InterPro" id="IPR003265">
    <property type="entry name" value="HhH-GPD_domain"/>
</dbReference>
<dbReference type="InterPro" id="IPR011257">
    <property type="entry name" value="DNA_glycosylase"/>
</dbReference>
<comment type="similarity">
    <text evidence="1">Belongs to the Nth/MutY family.</text>
</comment>
<dbReference type="GO" id="GO:0003906">
    <property type="term" value="F:DNA-(apurinic or apyrimidinic site) endonuclease activity"/>
    <property type="evidence" value="ECO:0007669"/>
    <property type="project" value="TreeGrafter"/>
</dbReference>
<feature type="compositionally biased region" description="Basic residues" evidence="7">
    <location>
        <begin position="283"/>
        <end position="300"/>
    </location>
</feature>
<feature type="region of interest" description="Disordered" evidence="7">
    <location>
        <begin position="126"/>
        <end position="171"/>
    </location>
</feature>
<evidence type="ECO:0000256" key="2">
    <source>
        <dbReference type="ARBA" id="ARBA00022763"/>
    </source>
</evidence>
<dbReference type="SMART" id="SM00478">
    <property type="entry name" value="ENDO3c"/>
    <property type="match status" value="1"/>
</dbReference>
<feature type="domain" description="HhH-GPD" evidence="8">
    <location>
        <begin position="368"/>
        <end position="524"/>
    </location>
</feature>
<dbReference type="FunFam" id="1.10.340.30:FF:000001">
    <property type="entry name" value="Endonuclease III"/>
    <property type="match status" value="1"/>
</dbReference>
<evidence type="ECO:0000259" key="8">
    <source>
        <dbReference type="SMART" id="SM00478"/>
    </source>
</evidence>
<dbReference type="Pfam" id="PF00730">
    <property type="entry name" value="HhH-GPD"/>
    <property type="match status" value="1"/>
</dbReference>
<dbReference type="InterPro" id="IPR023170">
    <property type="entry name" value="HhH_base_excis_C"/>
</dbReference>
<evidence type="ECO:0000256" key="6">
    <source>
        <dbReference type="ARBA" id="ARBA00023295"/>
    </source>
</evidence>
<evidence type="ECO:0000256" key="5">
    <source>
        <dbReference type="ARBA" id="ARBA00023239"/>
    </source>
</evidence>
<dbReference type="GO" id="GO:0000703">
    <property type="term" value="F:oxidized pyrimidine nucleobase lesion DNA N-glycosylase activity"/>
    <property type="evidence" value="ECO:0007669"/>
    <property type="project" value="TreeGrafter"/>
</dbReference>
<keyword evidence="2" id="KW-0227">DNA damage</keyword>
<dbReference type="SUPFAM" id="SSF48150">
    <property type="entry name" value="DNA-glycosylase"/>
    <property type="match status" value="1"/>
</dbReference>
<dbReference type="PANTHER" id="PTHR43286">
    <property type="entry name" value="ENDONUCLEASE III-LIKE PROTEIN 1"/>
    <property type="match status" value="1"/>
</dbReference>
<dbReference type="GO" id="GO:0006289">
    <property type="term" value="P:nucleotide-excision repair"/>
    <property type="evidence" value="ECO:0007669"/>
    <property type="project" value="TreeGrafter"/>
</dbReference>
<keyword evidence="3" id="KW-0378">Hydrolase</keyword>
<dbReference type="PANTHER" id="PTHR43286:SF1">
    <property type="entry name" value="ENDONUCLEASE III-LIKE PROTEIN 1"/>
    <property type="match status" value="1"/>
</dbReference>
<organism evidence="9 10">
    <name type="scientific">Pseudo-nitzschia multistriata</name>
    <dbReference type="NCBI Taxonomy" id="183589"/>
    <lineage>
        <taxon>Eukaryota</taxon>
        <taxon>Sar</taxon>
        <taxon>Stramenopiles</taxon>
        <taxon>Ochrophyta</taxon>
        <taxon>Bacillariophyta</taxon>
        <taxon>Bacillariophyceae</taxon>
        <taxon>Bacillariophycidae</taxon>
        <taxon>Bacillariales</taxon>
        <taxon>Bacillariaceae</taxon>
        <taxon>Pseudo-nitzschia</taxon>
    </lineage>
</organism>
<accession>A0A448ZHH7</accession>
<dbReference type="EMBL" id="CAACVS010000356">
    <property type="protein sequence ID" value="VEU41508.1"/>
    <property type="molecule type" value="Genomic_DNA"/>
</dbReference>
<feature type="region of interest" description="Disordered" evidence="7">
    <location>
        <begin position="187"/>
        <end position="302"/>
    </location>
</feature>
<gene>
    <name evidence="9" type="ORF">PSNMU_V1.4_AUG-EV-PASAV3_0083740</name>
</gene>